<dbReference type="Proteomes" id="UP000002215">
    <property type="component" value="Chromosome"/>
</dbReference>
<evidence type="ECO:0000313" key="1">
    <source>
        <dbReference type="EMBL" id="ACU63744.1"/>
    </source>
</evidence>
<dbReference type="EMBL" id="CP001699">
    <property type="protein sequence ID" value="ACU63744.1"/>
    <property type="molecule type" value="Genomic_DNA"/>
</dbReference>
<gene>
    <name evidence="1" type="ordered locus">Cpin_6339</name>
</gene>
<proteinExistence type="predicted"/>
<dbReference type="KEGG" id="cpi:Cpin_6339"/>
<reference evidence="1 2" key="2">
    <citation type="journal article" date="2010" name="Stand. Genomic Sci.">
        <title>Complete genome sequence of Chitinophaga pinensis type strain (UQM 2034).</title>
        <authorList>
            <person name="Glavina Del Rio T."/>
            <person name="Abt B."/>
            <person name="Spring S."/>
            <person name="Lapidus A."/>
            <person name="Nolan M."/>
            <person name="Tice H."/>
            <person name="Copeland A."/>
            <person name="Cheng J.F."/>
            <person name="Chen F."/>
            <person name="Bruce D."/>
            <person name="Goodwin L."/>
            <person name="Pitluck S."/>
            <person name="Ivanova N."/>
            <person name="Mavromatis K."/>
            <person name="Mikhailova N."/>
            <person name="Pati A."/>
            <person name="Chen A."/>
            <person name="Palaniappan K."/>
            <person name="Land M."/>
            <person name="Hauser L."/>
            <person name="Chang Y.J."/>
            <person name="Jeffries C.D."/>
            <person name="Chain P."/>
            <person name="Saunders E."/>
            <person name="Detter J.C."/>
            <person name="Brettin T."/>
            <person name="Rohde M."/>
            <person name="Goker M."/>
            <person name="Bristow J."/>
            <person name="Eisen J.A."/>
            <person name="Markowitz V."/>
            <person name="Hugenholtz P."/>
            <person name="Kyrpides N.C."/>
            <person name="Klenk H.P."/>
            <person name="Lucas S."/>
        </authorList>
    </citation>
    <scope>NUCLEOTIDE SEQUENCE [LARGE SCALE GENOMIC DNA]</scope>
    <source>
        <strain evidence="2">ATCC 43595 / DSM 2588 / LMG 13176 / NBRC 15968 / NCIMB 11800 / UQM 2034</strain>
    </source>
</reference>
<evidence type="ECO:0000313" key="2">
    <source>
        <dbReference type="Proteomes" id="UP000002215"/>
    </source>
</evidence>
<reference evidence="2" key="1">
    <citation type="submission" date="2009-08" db="EMBL/GenBank/DDBJ databases">
        <title>The complete genome of Chitinophaga pinensis DSM 2588.</title>
        <authorList>
            <consortium name="US DOE Joint Genome Institute (JGI-PGF)"/>
            <person name="Lucas S."/>
            <person name="Copeland A."/>
            <person name="Lapidus A."/>
            <person name="Glavina del Rio T."/>
            <person name="Dalin E."/>
            <person name="Tice H."/>
            <person name="Bruce D."/>
            <person name="Goodwin L."/>
            <person name="Pitluck S."/>
            <person name="Kyrpides N."/>
            <person name="Mavromatis K."/>
            <person name="Ivanova N."/>
            <person name="Mikhailova N."/>
            <person name="Sims D."/>
            <person name="Meinche L."/>
            <person name="Brettin T."/>
            <person name="Detter J.C."/>
            <person name="Han C."/>
            <person name="Larimer F."/>
            <person name="Land M."/>
            <person name="Hauser L."/>
            <person name="Markowitz V."/>
            <person name="Cheng J.-F."/>
            <person name="Hugenholtz P."/>
            <person name="Woyke T."/>
            <person name="Wu D."/>
            <person name="Spring S."/>
            <person name="Klenk H.-P."/>
            <person name="Eisen J.A."/>
        </authorList>
    </citation>
    <scope>NUCLEOTIDE SEQUENCE [LARGE SCALE GENOMIC DNA]</scope>
    <source>
        <strain evidence="2">ATCC 43595 / DSM 2588 / LMG 13176 / NBRC 15968 / NCIMB 11800 / UQM 2034</strain>
    </source>
</reference>
<accession>A0A979GA49</accession>
<name>A0A979GA49_CHIPD</name>
<protein>
    <submittedName>
        <fullName evidence="1">Uncharacterized protein</fullName>
    </submittedName>
</protein>
<organism evidence="1 2">
    <name type="scientific">Chitinophaga pinensis (strain ATCC 43595 / DSM 2588 / LMG 13176 / NBRC 15968 / NCIMB 11800 / UQM 2034)</name>
    <dbReference type="NCBI Taxonomy" id="485918"/>
    <lineage>
        <taxon>Bacteria</taxon>
        <taxon>Pseudomonadati</taxon>
        <taxon>Bacteroidota</taxon>
        <taxon>Chitinophagia</taxon>
        <taxon>Chitinophagales</taxon>
        <taxon>Chitinophagaceae</taxon>
        <taxon>Chitinophaga</taxon>
    </lineage>
</organism>
<dbReference type="AlphaFoldDB" id="A0A979GA49"/>
<sequence>MRPNTDKHAPRNSYPELSNIEKKAAIEQGEKLIHELKQHLEELRKEIV</sequence>